<dbReference type="GO" id="GO:0003924">
    <property type="term" value="F:GTPase activity"/>
    <property type="evidence" value="ECO:0007669"/>
    <property type="project" value="InterPro"/>
</dbReference>
<dbReference type="InterPro" id="IPR001806">
    <property type="entry name" value="Small_GTPase"/>
</dbReference>
<dbReference type="InParanoid" id="A0A5E4F929"/>
<evidence type="ECO:0000256" key="9">
    <source>
        <dbReference type="ARBA" id="ARBA00037794"/>
    </source>
</evidence>
<name>A0A5E4F929_PRUDU</name>
<keyword evidence="8" id="KW-0636">Prenylation</keyword>
<dbReference type="Gene3D" id="3.40.50.300">
    <property type="entry name" value="P-loop containing nucleotide triphosphate hydrolases"/>
    <property type="match status" value="1"/>
</dbReference>
<dbReference type="EMBL" id="CABIKO010000080">
    <property type="protein sequence ID" value="VVA24272.1"/>
    <property type="molecule type" value="Genomic_DNA"/>
</dbReference>
<comment type="similarity">
    <text evidence="2">Belongs to the small GTPase superfamily. Rab family.</text>
</comment>
<dbReference type="SMART" id="SM00177">
    <property type="entry name" value="ARF"/>
    <property type="match status" value="1"/>
</dbReference>
<protein>
    <submittedName>
        <fullName evidence="12">PREDICTED: ras-related</fullName>
    </submittedName>
</protein>
<dbReference type="Gramene" id="VVA24272">
    <property type="protein sequence ID" value="VVA24272"/>
    <property type="gene ID" value="Prudul26B024012"/>
</dbReference>
<dbReference type="PROSITE" id="PS51419">
    <property type="entry name" value="RAB"/>
    <property type="match status" value="1"/>
</dbReference>
<reference evidence="11 14" key="3">
    <citation type="journal article" date="2022" name="G3 (Bethesda)">
        <title>Whole-genome sequence and methylome profiling of the almond [Prunus dulcis (Mill.) D.A. Webb] cultivar 'Nonpareil'.</title>
        <authorList>
            <person name="D'Amico-Willman K.M."/>
            <person name="Ouma W.Z."/>
            <person name="Meulia T."/>
            <person name="Sideli G.M."/>
            <person name="Gradziel T.M."/>
            <person name="Fresnedo-Ramirez J."/>
        </authorList>
    </citation>
    <scope>NUCLEOTIDE SEQUENCE [LARGE SCALE GENOMIC DNA]</scope>
    <source>
        <strain evidence="11">Clone GOH B32 T37-40</strain>
    </source>
</reference>
<keyword evidence="7" id="KW-0449">Lipoprotein</keyword>
<evidence type="ECO:0000313" key="11">
    <source>
        <dbReference type="EMBL" id="KAI5336871.1"/>
    </source>
</evidence>
<dbReference type="GO" id="GO:0016192">
    <property type="term" value="P:vesicle-mediated transport"/>
    <property type="evidence" value="ECO:0007669"/>
    <property type="project" value="UniProtKB-KW"/>
</dbReference>
<dbReference type="GO" id="GO:0000139">
    <property type="term" value="C:Golgi membrane"/>
    <property type="evidence" value="ECO:0007669"/>
    <property type="project" value="UniProtKB-SubCell"/>
</dbReference>
<reference evidence="12" key="1">
    <citation type="submission" date="2019-07" db="EMBL/GenBank/DDBJ databases">
        <authorList>
            <person name="Alioto T."/>
            <person name="Alioto T."/>
            <person name="Gomez Garrido J."/>
        </authorList>
    </citation>
    <scope>NUCLEOTIDE SEQUENCE</scope>
</reference>
<dbReference type="InterPro" id="IPR050227">
    <property type="entry name" value="Rab"/>
</dbReference>
<keyword evidence="5" id="KW-0342">GTP-binding</keyword>
<dbReference type="GO" id="GO:0005525">
    <property type="term" value="F:GTP binding"/>
    <property type="evidence" value="ECO:0007669"/>
    <property type="project" value="UniProtKB-KW"/>
</dbReference>
<keyword evidence="4" id="KW-0813">Transport</keyword>
<dbReference type="InterPro" id="IPR057289">
    <property type="entry name" value="Rab1/Ypt1"/>
</dbReference>
<dbReference type="AlphaFoldDB" id="A0A5E4F929"/>
<evidence type="ECO:0000313" key="12">
    <source>
        <dbReference type="EMBL" id="VVA24272.1"/>
    </source>
</evidence>
<dbReference type="CDD" id="cd01869">
    <property type="entry name" value="Rab1_Ypt1"/>
    <property type="match status" value="1"/>
</dbReference>
<organism evidence="12 13">
    <name type="scientific">Prunus dulcis</name>
    <name type="common">Almond</name>
    <name type="synonym">Amygdalus dulcis</name>
    <dbReference type="NCBI Taxonomy" id="3755"/>
    <lineage>
        <taxon>Eukaryota</taxon>
        <taxon>Viridiplantae</taxon>
        <taxon>Streptophyta</taxon>
        <taxon>Embryophyta</taxon>
        <taxon>Tracheophyta</taxon>
        <taxon>Spermatophyta</taxon>
        <taxon>Magnoliopsida</taxon>
        <taxon>eudicotyledons</taxon>
        <taxon>Gunneridae</taxon>
        <taxon>Pentapetalae</taxon>
        <taxon>rosids</taxon>
        <taxon>fabids</taxon>
        <taxon>Rosales</taxon>
        <taxon>Rosaceae</taxon>
        <taxon>Amygdaloideae</taxon>
        <taxon>Amygdaleae</taxon>
        <taxon>Prunus</taxon>
    </lineage>
</organism>
<dbReference type="SMART" id="SM00173">
    <property type="entry name" value="RAS"/>
    <property type="match status" value="1"/>
</dbReference>
<gene>
    <name evidence="12" type="ORF">ALMOND_2B024012</name>
    <name evidence="11" type="ORF">L3X38_016140</name>
</gene>
<dbReference type="SMR" id="A0A5E4F929"/>
<dbReference type="PROSITE" id="PS51417">
    <property type="entry name" value="ARF"/>
    <property type="match status" value="1"/>
</dbReference>
<accession>A0A5E4F929</accession>
<dbReference type="InterPro" id="IPR027417">
    <property type="entry name" value="P-loop_NTPase"/>
</dbReference>
<evidence type="ECO:0000256" key="5">
    <source>
        <dbReference type="ARBA" id="ARBA00023134"/>
    </source>
</evidence>
<dbReference type="PANTHER" id="PTHR47977">
    <property type="entry name" value="RAS-RELATED PROTEIN RAB"/>
    <property type="match status" value="1"/>
</dbReference>
<dbReference type="NCBIfam" id="TIGR00231">
    <property type="entry name" value="small_GTP"/>
    <property type="match status" value="1"/>
</dbReference>
<keyword evidence="4" id="KW-0931">ER-Golgi transport</keyword>
<evidence type="ECO:0000256" key="2">
    <source>
        <dbReference type="ARBA" id="ARBA00006270"/>
    </source>
</evidence>
<dbReference type="SUPFAM" id="SSF52540">
    <property type="entry name" value="P-loop containing nucleoside triphosphate hydrolases"/>
    <property type="match status" value="1"/>
</dbReference>
<dbReference type="Pfam" id="PF00071">
    <property type="entry name" value="Ras"/>
    <property type="match status" value="1"/>
</dbReference>
<evidence type="ECO:0000256" key="7">
    <source>
        <dbReference type="ARBA" id="ARBA00023288"/>
    </source>
</evidence>
<evidence type="ECO:0000256" key="3">
    <source>
        <dbReference type="ARBA" id="ARBA00022741"/>
    </source>
</evidence>
<dbReference type="Proteomes" id="UP001054821">
    <property type="component" value="Chromosome 3"/>
</dbReference>
<keyword evidence="6" id="KW-0472">Membrane</keyword>
<dbReference type="PROSITE" id="PS51420">
    <property type="entry name" value="RHO"/>
    <property type="match status" value="1"/>
</dbReference>
<evidence type="ECO:0000313" key="14">
    <source>
        <dbReference type="Proteomes" id="UP001054821"/>
    </source>
</evidence>
<keyword evidence="14" id="KW-1185">Reference proteome</keyword>
<comment type="subcellular location">
    <subcellularLocation>
        <location evidence="9">Golgi apparatus membrane</location>
        <topology evidence="9">Lipid-anchor</topology>
    </subcellularLocation>
    <subcellularLocation>
        <location evidence="1">Golgi apparatus</location>
        <location evidence="1">trans-Golgi network membrane</location>
    </subcellularLocation>
</comment>
<reference evidence="13" key="2">
    <citation type="journal article" date="2020" name="Plant J.">
        <title>Transposons played a major role in the diversification between the closely related almond and peach genomes: results from the almond genome sequence.</title>
        <authorList>
            <person name="Alioto T."/>
            <person name="Alexiou K.G."/>
            <person name="Bardil A."/>
            <person name="Barteri F."/>
            <person name="Castanera R."/>
            <person name="Cruz F."/>
            <person name="Dhingra A."/>
            <person name="Duval H."/>
            <person name="Fernandez I Marti A."/>
            <person name="Frias L."/>
            <person name="Galan B."/>
            <person name="Garcia J.L."/>
            <person name="Howad W."/>
            <person name="Gomez-Garrido J."/>
            <person name="Gut M."/>
            <person name="Julca I."/>
            <person name="Morata J."/>
            <person name="Puigdomenech P."/>
            <person name="Ribeca P."/>
            <person name="Rubio Cabetas M.J."/>
            <person name="Vlasova A."/>
            <person name="Wirthensohn M."/>
            <person name="Garcia-Mas J."/>
            <person name="Gabaldon T."/>
            <person name="Casacuberta J.M."/>
            <person name="Arus P."/>
        </authorList>
    </citation>
    <scope>NUCLEOTIDE SEQUENCE [LARGE SCALE GENOMIC DNA]</scope>
    <source>
        <strain evidence="13">cv. Texas</strain>
    </source>
</reference>
<dbReference type="InterPro" id="IPR005225">
    <property type="entry name" value="Small_GTP-bd"/>
</dbReference>
<dbReference type="Proteomes" id="UP000327085">
    <property type="component" value="Chromosome 3"/>
</dbReference>
<dbReference type="PROSITE" id="PS51421">
    <property type="entry name" value="RAS"/>
    <property type="match status" value="1"/>
</dbReference>
<keyword evidence="3" id="KW-0547">Nucleotide-binding</keyword>
<evidence type="ECO:0000256" key="1">
    <source>
        <dbReference type="ARBA" id="ARBA00004198"/>
    </source>
</evidence>
<comment type="function">
    <text evidence="10">Protein transport. Regulator of membrane traffic from the Golgi apparatus towards the endoplasmic reticulum (ER).</text>
</comment>
<dbReference type="EMBL" id="JAJFAZ020000003">
    <property type="protein sequence ID" value="KAI5336871.1"/>
    <property type="molecule type" value="Genomic_DNA"/>
</dbReference>
<dbReference type="OMA" id="MWDTESY"/>
<evidence type="ECO:0000256" key="6">
    <source>
        <dbReference type="ARBA" id="ARBA00023136"/>
    </source>
</evidence>
<dbReference type="FunFam" id="3.40.50.300:FF:000359">
    <property type="entry name" value="Small GTP-binding protein"/>
    <property type="match status" value="1"/>
</dbReference>
<dbReference type="PRINTS" id="PR00449">
    <property type="entry name" value="RASTRNSFRMNG"/>
</dbReference>
<evidence type="ECO:0000256" key="10">
    <source>
        <dbReference type="ARBA" id="ARBA00053550"/>
    </source>
</evidence>
<dbReference type="SMART" id="SM00175">
    <property type="entry name" value="RAB"/>
    <property type="match status" value="1"/>
</dbReference>
<evidence type="ECO:0000256" key="8">
    <source>
        <dbReference type="ARBA" id="ARBA00023289"/>
    </source>
</evidence>
<evidence type="ECO:0000313" key="13">
    <source>
        <dbReference type="Proteomes" id="UP000327085"/>
    </source>
</evidence>
<proteinExistence type="inferred from homology"/>
<sequence>MIPEYDYLFKLLLIGDSGVGKSCLLLRFADDSYIDSYISTIGVDFKIRTVEQDGKVVKLQIWDTAGQERFRTITSSYYRGAHGIILVYDVTDQESFNNVKTWLQEIDKFAVGNVNKLLVGNKSDLADKKVVSSEASKAFADELGIPFLETSAKNSTNVEQAFMTMVAEIKNRIATQPMSVNKPSTVHMRGQPVVQKTTCCSS</sequence>
<evidence type="ECO:0000256" key="4">
    <source>
        <dbReference type="ARBA" id="ARBA00022892"/>
    </source>
</evidence>
<dbReference type="SMART" id="SM00176">
    <property type="entry name" value="RAN"/>
    <property type="match status" value="1"/>
</dbReference>
<dbReference type="SMART" id="SM00174">
    <property type="entry name" value="RHO"/>
    <property type="match status" value="1"/>
</dbReference>